<proteinExistence type="predicted"/>
<dbReference type="Gene3D" id="3.30.70.270">
    <property type="match status" value="1"/>
</dbReference>
<dbReference type="SMART" id="SM00267">
    <property type="entry name" value="GGDEF"/>
    <property type="match status" value="1"/>
</dbReference>
<dbReference type="Proteomes" id="UP000006695">
    <property type="component" value="Chromosome"/>
</dbReference>
<dbReference type="GO" id="GO:0005886">
    <property type="term" value="C:plasma membrane"/>
    <property type="evidence" value="ECO:0007669"/>
    <property type="project" value="UniProtKB-SubCell"/>
</dbReference>
<dbReference type="InterPro" id="IPR033480">
    <property type="entry name" value="sCache_2"/>
</dbReference>
<dbReference type="NCBIfam" id="TIGR00254">
    <property type="entry name" value="GGDEF"/>
    <property type="match status" value="1"/>
</dbReference>
<dbReference type="PROSITE" id="PS50885">
    <property type="entry name" value="HAMP"/>
    <property type="match status" value="1"/>
</dbReference>
<name>A5G6P7_GEOUR</name>
<dbReference type="FunFam" id="3.30.70.270:FF:000001">
    <property type="entry name" value="Diguanylate cyclase domain protein"/>
    <property type="match status" value="1"/>
</dbReference>
<dbReference type="InterPro" id="IPR003660">
    <property type="entry name" value="HAMP_dom"/>
</dbReference>
<dbReference type="InterPro" id="IPR029787">
    <property type="entry name" value="Nucleotide_cyclase"/>
</dbReference>
<feature type="transmembrane region" description="Helical" evidence="8">
    <location>
        <begin position="15"/>
        <end position="38"/>
    </location>
</feature>
<dbReference type="InterPro" id="IPR043128">
    <property type="entry name" value="Rev_trsase/Diguanyl_cyclase"/>
</dbReference>
<dbReference type="OrthoDB" id="5390881at2"/>
<evidence type="ECO:0000256" key="2">
    <source>
        <dbReference type="ARBA" id="ARBA00012528"/>
    </source>
</evidence>
<dbReference type="PANTHER" id="PTHR45138:SF9">
    <property type="entry name" value="DIGUANYLATE CYCLASE DGCM-RELATED"/>
    <property type="match status" value="1"/>
</dbReference>
<comment type="catalytic activity">
    <reaction evidence="7">
        <text>2 GTP = 3',3'-c-di-GMP + 2 diphosphate</text>
        <dbReference type="Rhea" id="RHEA:24898"/>
        <dbReference type="ChEBI" id="CHEBI:33019"/>
        <dbReference type="ChEBI" id="CHEBI:37565"/>
        <dbReference type="ChEBI" id="CHEBI:58805"/>
        <dbReference type="EC" id="2.7.7.65"/>
    </reaction>
</comment>
<evidence type="ECO:0000256" key="3">
    <source>
        <dbReference type="ARBA" id="ARBA00022475"/>
    </source>
</evidence>
<dbReference type="SUPFAM" id="SSF55073">
    <property type="entry name" value="Nucleotide cyclase"/>
    <property type="match status" value="1"/>
</dbReference>
<dbReference type="KEGG" id="gur:Gura_3308"/>
<dbReference type="EMBL" id="CP000698">
    <property type="protein sequence ID" value="ABQ27465.1"/>
    <property type="molecule type" value="Genomic_DNA"/>
</dbReference>
<keyword evidence="6 8" id="KW-0472">Membrane</keyword>
<dbReference type="GO" id="GO:0052621">
    <property type="term" value="F:diguanylate cyclase activity"/>
    <property type="evidence" value="ECO:0007669"/>
    <property type="project" value="UniProtKB-EC"/>
</dbReference>
<dbReference type="CDD" id="cd01949">
    <property type="entry name" value="GGDEF"/>
    <property type="match status" value="1"/>
</dbReference>
<evidence type="ECO:0000313" key="11">
    <source>
        <dbReference type="EMBL" id="ABQ27465.1"/>
    </source>
</evidence>
<dbReference type="STRING" id="351605.Gura_3308"/>
<evidence type="ECO:0000256" key="8">
    <source>
        <dbReference type="SAM" id="Phobius"/>
    </source>
</evidence>
<evidence type="ECO:0000256" key="6">
    <source>
        <dbReference type="ARBA" id="ARBA00023136"/>
    </source>
</evidence>
<sequence length="603" mass="67559">MKVKRFRHWAILPKIMTISVVSVAVIAGVVMFYFLPLVERKIMDGKKEGTKYVVEVAFGILAGYDALAKSGQLTEADARQRAALEVKKLRYKETEYFWINDRASNMVMHPTRPELDGTNLSDNRDPRGTFVFKEFVRVCNEKGAGFVEYLWPKPGERLPVAKISYVKLYAPWGWIVGSGIYVDDVEKDMARLRWNMAIGTMVFAALILSLSLFIGISITRLLKNVIGGLQDIASGKGDVDLSKRIATSSIDEIGVLSSEFNGLMDSISSLTIFKKVIEEDDTLDDVYFRLGSVFTEDLGLGGCVIYEISGSQGKMRPVYPSFVATGELYCNADILDNHDLCKAKRTGHPISSLTYPRICKQFSVASGKEHFCIPMTVGGGTVGVVQFAFDKSDTFTDSKENERRLFKAEQYIKESLSVIEAKRLMNTLRESSLKDPLTGLHNRRFLQEYTEKLVAGAKRRRTLVGLIMCDLDYFKQVNDAYGHNVGDIVLRETASIIRTSVREADIVVRFGGEEFLVVLFDIGAGDALNVAEKIRVNVQNARIKIPEGVIQKTISLGVSEFPADSETFWHSIKYADVALYKAKEAGRNKVMRFTGDMWTDEHF</sequence>
<dbReference type="Gene3D" id="6.10.340.10">
    <property type="match status" value="1"/>
</dbReference>
<dbReference type="PANTHER" id="PTHR45138">
    <property type="entry name" value="REGULATORY COMPONENTS OF SENSORY TRANSDUCTION SYSTEM"/>
    <property type="match status" value="1"/>
</dbReference>
<dbReference type="AlphaFoldDB" id="A5G6P7"/>
<dbReference type="InterPro" id="IPR000160">
    <property type="entry name" value="GGDEF_dom"/>
</dbReference>
<keyword evidence="5 8" id="KW-1133">Transmembrane helix</keyword>
<dbReference type="Pfam" id="PF17200">
    <property type="entry name" value="sCache_2"/>
    <property type="match status" value="1"/>
</dbReference>
<evidence type="ECO:0000259" key="9">
    <source>
        <dbReference type="PROSITE" id="PS50885"/>
    </source>
</evidence>
<evidence type="ECO:0000256" key="7">
    <source>
        <dbReference type="ARBA" id="ARBA00034247"/>
    </source>
</evidence>
<dbReference type="Pfam" id="PF00672">
    <property type="entry name" value="HAMP"/>
    <property type="match status" value="1"/>
</dbReference>
<dbReference type="SMART" id="SM01049">
    <property type="entry name" value="Cache_2"/>
    <property type="match status" value="1"/>
</dbReference>
<dbReference type="HOGENOM" id="CLU_436014_0_0_7"/>
<accession>A5G6P7</accession>
<reference evidence="11 12" key="1">
    <citation type="submission" date="2007-05" db="EMBL/GenBank/DDBJ databases">
        <title>Complete sequence of Geobacter uraniireducens Rf4.</title>
        <authorList>
            <consortium name="US DOE Joint Genome Institute"/>
            <person name="Copeland A."/>
            <person name="Lucas S."/>
            <person name="Lapidus A."/>
            <person name="Barry K."/>
            <person name="Detter J.C."/>
            <person name="Glavina del Rio T."/>
            <person name="Hammon N."/>
            <person name="Israni S."/>
            <person name="Dalin E."/>
            <person name="Tice H."/>
            <person name="Pitluck S."/>
            <person name="Chertkov O."/>
            <person name="Brettin T."/>
            <person name="Bruce D."/>
            <person name="Han C."/>
            <person name="Schmutz J."/>
            <person name="Larimer F."/>
            <person name="Land M."/>
            <person name="Hauser L."/>
            <person name="Kyrpides N."/>
            <person name="Mikhailova N."/>
            <person name="Shelobolina E."/>
            <person name="Aklujkar M."/>
            <person name="Lovley D."/>
            <person name="Richardson P."/>
        </authorList>
    </citation>
    <scope>NUCLEOTIDE SEQUENCE [LARGE SCALE GENOMIC DNA]</scope>
    <source>
        <strain evidence="11 12">Rf4</strain>
    </source>
</reference>
<feature type="transmembrane region" description="Helical" evidence="8">
    <location>
        <begin position="196"/>
        <end position="216"/>
    </location>
</feature>
<evidence type="ECO:0000256" key="5">
    <source>
        <dbReference type="ARBA" id="ARBA00022989"/>
    </source>
</evidence>
<evidence type="ECO:0000256" key="4">
    <source>
        <dbReference type="ARBA" id="ARBA00022692"/>
    </source>
</evidence>
<evidence type="ECO:0000313" key="12">
    <source>
        <dbReference type="Proteomes" id="UP000006695"/>
    </source>
</evidence>
<feature type="domain" description="HAMP" evidence="9">
    <location>
        <begin position="216"/>
        <end position="272"/>
    </location>
</feature>
<dbReference type="GO" id="GO:1902201">
    <property type="term" value="P:negative regulation of bacterial-type flagellum-dependent cell motility"/>
    <property type="evidence" value="ECO:0007669"/>
    <property type="project" value="TreeGrafter"/>
</dbReference>
<dbReference type="SMART" id="SM00304">
    <property type="entry name" value="HAMP"/>
    <property type="match status" value="1"/>
</dbReference>
<dbReference type="InterPro" id="IPR050469">
    <property type="entry name" value="Diguanylate_Cyclase"/>
</dbReference>
<evidence type="ECO:0000256" key="1">
    <source>
        <dbReference type="ARBA" id="ARBA00004651"/>
    </source>
</evidence>
<keyword evidence="4 8" id="KW-0812">Transmembrane</keyword>
<evidence type="ECO:0000259" key="10">
    <source>
        <dbReference type="PROSITE" id="PS50887"/>
    </source>
</evidence>
<dbReference type="Gene3D" id="3.30.450.20">
    <property type="entry name" value="PAS domain"/>
    <property type="match status" value="1"/>
</dbReference>
<comment type="subcellular location">
    <subcellularLocation>
        <location evidence="1">Cell membrane</location>
        <topology evidence="1">Multi-pass membrane protein</topology>
    </subcellularLocation>
</comment>
<gene>
    <name evidence="11" type="ordered locus">Gura_3308</name>
</gene>
<dbReference type="GO" id="GO:0043709">
    <property type="term" value="P:cell adhesion involved in single-species biofilm formation"/>
    <property type="evidence" value="ECO:0007669"/>
    <property type="project" value="TreeGrafter"/>
</dbReference>
<dbReference type="CDD" id="cd06225">
    <property type="entry name" value="HAMP"/>
    <property type="match status" value="1"/>
</dbReference>
<organism evidence="11 12">
    <name type="scientific">Geotalea uraniireducens (strain Rf4)</name>
    <name type="common">Geobacter uraniireducens</name>
    <dbReference type="NCBI Taxonomy" id="351605"/>
    <lineage>
        <taxon>Bacteria</taxon>
        <taxon>Pseudomonadati</taxon>
        <taxon>Thermodesulfobacteriota</taxon>
        <taxon>Desulfuromonadia</taxon>
        <taxon>Geobacterales</taxon>
        <taxon>Geobacteraceae</taxon>
        <taxon>Geotalea</taxon>
    </lineage>
</organism>
<dbReference type="PROSITE" id="PS50887">
    <property type="entry name" value="GGDEF"/>
    <property type="match status" value="1"/>
</dbReference>
<keyword evidence="3" id="KW-1003">Cell membrane</keyword>
<dbReference type="GO" id="GO:0007165">
    <property type="term" value="P:signal transduction"/>
    <property type="evidence" value="ECO:0007669"/>
    <property type="project" value="InterPro"/>
</dbReference>
<dbReference type="EC" id="2.7.7.65" evidence="2"/>
<feature type="domain" description="GGDEF" evidence="10">
    <location>
        <begin position="462"/>
        <end position="595"/>
    </location>
</feature>
<keyword evidence="12" id="KW-1185">Reference proteome</keyword>
<dbReference type="Pfam" id="PF00990">
    <property type="entry name" value="GGDEF"/>
    <property type="match status" value="1"/>
</dbReference>
<protein>
    <recommendedName>
        <fullName evidence="2">diguanylate cyclase</fullName>
        <ecNumber evidence="2">2.7.7.65</ecNumber>
    </recommendedName>
</protein>